<dbReference type="Proteomes" id="UP000269883">
    <property type="component" value="Chromosome"/>
</dbReference>
<organism evidence="2 3">
    <name type="scientific">Desulfovibrio ferrophilus</name>
    <dbReference type="NCBI Taxonomy" id="241368"/>
    <lineage>
        <taxon>Bacteria</taxon>
        <taxon>Pseudomonadati</taxon>
        <taxon>Thermodesulfobacteriota</taxon>
        <taxon>Desulfovibrionia</taxon>
        <taxon>Desulfovibrionales</taxon>
        <taxon>Desulfovibrionaceae</taxon>
        <taxon>Desulfovibrio</taxon>
    </lineage>
</organism>
<protein>
    <recommendedName>
        <fullName evidence="1">FecR protein domain-containing protein</fullName>
    </recommendedName>
</protein>
<evidence type="ECO:0000259" key="1">
    <source>
        <dbReference type="Pfam" id="PF04773"/>
    </source>
</evidence>
<feature type="domain" description="FecR protein" evidence="1">
    <location>
        <begin position="64"/>
        <end position="163"/>
    </location>
</feature>
<dbReference type="PANTHER" id="PTHR38731:SF1">
    <property type="entry name" value="FECR PROTEIN DOMAIN-CONTAINING PROTEIN"/>
    <property type="match status" value="1"/>
</dbReference>
<gene>
    <name evidence="2" type="ORF">DFE_1677</name>
</gene>
<accession>A0A2Z6AYY8</accession>
<name>A0A2Z6AYY8_9BACT</name>
<reference evidence="2 3" key="1">
    <citation type="journal article" date="2018" name="Sci. Adv.">
        <title>Multi-heme cytochromes provide a pathway for survival in energy-limited environments.</title>
        <authorList>
            <person name="Deng X."/>
            <person name="Dohmae N."/>
            <person name="Nealson K.H."/>
            <person name="Hashimoto K."/>
            <person name="Okamoto A."/>
        </authorList>
    </citation>
    <scope>NUCLEOTIDE SEQUENCE [LARGE SCALE GENOMIC DNA]</scope>
    <source>
        <strain evidence="2 3">IS5</strain>
    </source>
</reference>
<dbReference type="InterPro" id="IPR006860">
    <property type="entry name" value="FecR"/>
</dbReference>
<dbReference type="EMBL" id="AP017378">
    <property type="protein sequence ID" value="BBD08403.1"/>
    <property type="molecule type" value="Genomic_DNA"/>
</dbReference>
<dbReference type="KEGG" id="dfl:DFE_1677"/>
<sequence>MQISVRKLILELLTLPLLAVTSMPDRALALEPAGTVTRIQGAAFVQGQERQRVLSLEASVFEGDVINTGPRARVELVMVDGTVLVLSNSTDFRIEGYEYTPNNSTGRALFKLASGAFRAVTGELTKVARPDFMIQTPLANIGIRGTDFWGGFLNGTVLDVLLISGREVRIENKSGFTTLTEPGQGVTILGPFRAPLPPKFWPKKKVDRALATIDFD</sequence>
<dbReference type="PANTHER" id="PTHR38731">
    <property type="entry name" value="LIPL45-RELATED LIPOPROTEIN-RELATED"/>
    <property type="match status" value="1"/>
</dbReference>
<proteinExistence type="predicted"/>
<dbReference type="OrthoDB" id="5415289at2"/>
<dbReference type="RefSeq" id="WP_126378467.1">
    <property type="nucleotide sequence ID" value="NZ_AP017378.1"/>
</dbReference>
<dbReference type="AlphaFoldDB" id="A0A2Z6AYY8"/>
<evidence type="ECO:0000313" key="2">
    <source>
        <dbReference type="EMBL" id="BBD08403.1"/>
    </source>
</evidence>
<dbReference type="Pfam" id="PF04773">
    <property type="entry name" value="FecR"/>
    <property type="match status" value="1"/>
</dbReference>
<evidence type="ECO:0000313" key="3">
    <source>
        <dbReference type="Proteomes" id="UP000269883"/>
    </source>
</evidence>
<dbReference type="Gene3D" id="2.60.120.1440">
    <property type="match status" value="1"/>
</dbReference>
<keyword evidence="3" id="KW-1185">Reference proteome</keyword>